<evidence type="ECO:0000313" key="10">
    <source>
        <dbReference type="Proteomes" id="UP000326759"/>
    </source>
</evidence>
<dbReference type="PANTHER" id="PTHR22928:SF3">
    <property type="entry name" value="TELOMERE-ASSOCIATED PROTEIN RIF1"/>
    <property type="match status" value="1"/>
</dbReference>
<feature type="region of interest" description="Disordered" evidence="7">
    <location>
        <begin position="1009"/>
        <end position="1029"/>
    </location>
</feature>
<feature type="compositionally biased region" description="Basic and acidic residues" evidence="7">
    <location>
        <begin position="2150"/>
        <end position="2171"/>
    </location>
</feature>
<dbReference type="EMBL" id="SEYY01004656">
    <property type="protein sequence ID" value="KAB7503696.1"/>
    <property type="molecule type" value="Genomic_DNA"/>
</dbReference>
<keyword evidence="5" id="KW-0539">Nucleus</keyword>
<gene>
    <name evidence="9" type="primary">RIF1</name>
    <name evidence="9" type="ORF">Anas_08573</name>
</gene>
<comment type="caution">
    <text evidence="9">The sequence shown here is derived from an EMBL/GenBank/DDBJ whole genome shotgun (WGS) entry which is preliminary data.</text>
</comment>
<evidence type="ECO:0000256" key="5">
    <source>
        <dbReference type="ARBA" id="ARBA00023242"/>
    </source>
</evidence>
<evidence type="ECO:0000256" key="1">
    <source>
        <dbReference type="ARBA" id="ARBA00004123"/>
    </source>
</evidence>
<feature type="domain" description="Telomere-associated protein Rif1 N-terminal" evidence="8">
    <location>
        <begin position="12"/>
        <end position="329"/>
    </location>
</feature>
<dbReference type="GO" id="GO:0005634">
    <property type="term" value="C:nucleus"/>
    <property type="evidence" value="ECO:0007669"/>
    <property type="project" value="UniProtKB-SubCell"/>
</dbReference>
<dbReference type="PANTHER" id="PTHR22928">
    <property type="entry name" value="TELOMERE-ASSOCIATED PROTEIN RIF1"/>
    <property type="match status" value="1"/>
</dbReference>
<dbReference type="GO" id="GO:0140445">
    <property type="term" value="C:chromosome, telomeric repeat region"/>
    <property type="evidence" value="ECO:0007669"/>
    <property type="project" value="TreeGrafter"/>
</dbReference>
<evidence type="ECO:0000313" key="9">
    <source>
        <dbReference type="EMBL" id="KAB7503696.1"/>
    </source>
</evidence>
<comment type="subcellular location">
    <subcellularLocation>
        <location evidence="2">Chromosome</location>
        <location evidence="2">Telomere</location>
    </subcellularLocation>
    <subcellularLocation>
        <location evidence="1">Nucleus</location>
    </subcellularLocation>
</comment>
<sequence>MEEVDNYLLQCASKDVLKRVEAYHNLTELLPSLPQSSEWGCKIKKNDAQQMIENIKEDVLSTENNVCYEVTGFLGCFLANEKLMDLLSLDEEQQIMDILIQLLKETKSTNVLSRGLWSLAQSKFECETYSRNLTSLLDLINDIFECDPSNIIIYETLQVLKSLMESVQEKMIEVIEKWLPKIFGYLFHDSIKVRGVTYSCFNYCQFYSQEKKCVHVVNKQIVPFIPMLKSEYLKQMVKLLEGNCTFVLKTWRLLVILLGQDLHSGSTLINGFLEVVEKAFKSSKPELRVDAFKCWHVLINNFASNLEVLSHPKRLKLLIAPLKSNNAKTQDSSFIKLHTWWFLVCKLEGNISKNFDLVVIPLLKFCFDLTRTSQSAANERKLLISGSPTPCTKYPNLVLKAVENYNLIFGCVIDAVMSLNLTEDHHHSVSKEIIISIFSYINAILKDHYGKKESVDLLKEFLKIFDFFEGECKPGDSLSLFCFDFIKYCLGEDGLPNNVLQSRYYYIPVGTKLRDIMSGSLSNYFIHKLCRPVLSHHATNGSGYFDLWEILLDKENMSSKLEFYETALEELKNAVSYFSGKNPEAIVSTWSLCAKSLNTYIDKTSQINQGDNSEHDWACIYTALLFPPNFSESLHTEKETSYKKLITVWVNLWNSFTRIATLTATAEPNCEAEYLASKLLKLIQEKLSSPESSALRSPLQPKKKPHPLSNLHSLLEALIILMRKTLEITSYWRHKTMHKLCSSFNKIFANISHQQRSWVVVSTVCDVIKLALQVNPRAKFNPETEKSFIAMWNSFCGLVECRIVPSITQEKLTFLSPMISVALQSSHVSLRQRTRLMWTTSFASTRLKIPEILFDTLKEVGLPPASYNKDSVGDSQSSSPKSIKVGIPQLFQQTDRTRLASESPKLDFKLKLSPQGLNSKSPMSAKKAKIQERNVFNIDEIKSDEFVVVSSPKVKKRVFTTHQIEKLNERSVIPALYNDLSQSQSQMTKDFIDYGPSFLEKSSKTSVKHSSSDVSFKGKLNSENPKDLNKSYSEEELDEVLKNTSLELEKSFSDSVVSIDSLEYKESLRRSRRSKNSLIYTKDGFITKKISSPTSAEMDFESNVNHKRKSYTPVKKSIFDIKKKLKGNPKTSSEVPTESSTEVRNKKLINTDINLVNVSPLASPLKSPKKCDNICRDESKENLEQEENNSTSKTLLLKGKKMTNNNSNYKNDDNDFDTLSDSHEEIPSSQAETPSFSILQPFKALNALELNGDQNLRSSDRPKRNKRRITFDEESLYLTASKRTKTSPSKKSFEKLSDLEDSVICLNEEGSHTPENLDFDSPLNKSKGKIYRKTLKDDSEKLENIDAEENVKGSQKGEKISSYKKLAATSDRKLSNHLQGSPKNSEASNNVSNDFSMPAKILDLTSRNSASTLPSTPNKITRSGRRVIAPNKDMPEPMTPPNVKSKGMVNKEQPKEDTTPVKENVVTSVPKLNLVGTNENINRVQSTSPSMESNIRVDPSQNVSTSFNTSSSPSKNNCKVDSKGKSSKTFLQFEDKSGKDKVNSIDVTKLCEVKVVLNEIGNKYSPKKSPIKEQKTKKNECLLNETKNSESPVCKEKDLQSKLILDPEANQSSLGLVIENRSKGKEHLQKGKKSMSSKLSSNTEAKTNLILDYAKCLFKEIISSPRPIKHVPKTKHKHSFSKEFYLPSSGLVFTEASQNLFKSLVFKQSYSSSKRSQSLENISILHKYMESSSSLKPYQIIIPKNSNEKNINKILICSTAKPSAVTNVLSREGLNESNGKCDVFIPTAQKPKVHISPDRMAFKKNVCHFNFLSKPWQKSFEKEKDASLEKVNTPKPAESSTPSFTVKVNTSEVKESSIILAPKLQGKKIFIITSPKSCSPIKKIVYSSQPDKKSFNNSSQILVLRTLDDDNKKETNVDVNKIPEKSIPEKITEGKEPGKSDNNLQESADFSCKFPEETVKQPEKKDLGQLNNNQNGSVISTNDTSLEPVIETQHEKKVPKLADDNLKKSVYNNTVKIFADSSEKAKLNTEDKVKKLKSQSPISDVKVDKDMGCKDDVSKNKDNNLQMKNNSVEENGLQDSQNTNLDAVATRSSVTKVLRGTDKRVNRELGPAKKLKASKKFSKSLKRKIKVTQKRVNDETTVSQQSNDQRSSKEAFDRKLEDKDSPNKENSKLSNSVGTPERRKLSMKRVQVPGSRAAIMLACARRTRRTKDENKDREESPKSSILSERSSIVDSLLSPRSSITPKRKRPLNDALLEERPWAKHEPSPTASPCGSILKKRQVEEDSSSLPNGEFSDQEESLSVSKNRRVSFADPPVSEKVVIPSAQSFKVYKAQKRLDMTRVMNSAPHLELENVQNSQDDEEISLKMPNCSQPIYSSLVDCADPIDKILPKLTSPSLAESLKAVLKDRDIETVGDLCSLSEKELTSLPVRSPKKSNTIKCLKQYEESLNKEKHDLEIEDNVEMLTKDIPESNSKSESVDNKSEGEQNEPSSLTLLEYGPDIGNDQEEVTNLKLSELSDKDISSSVDCEESELPLKDLKKICEQIEKEDGLYSFVEGLSSEGRLKLFENLTNAIPYQNVIDSFHKYLTQQKIP</sequence>
<evidence type="ECO:0000259" key="8">
    <source>
        <dbReference type="Pfam" id="PF12231"/>
    </source>
</evidence>
<evidence type="ECO:0000256" key="2">
    <source>
        <dbReference type="ARBA" id="ARBA00004574"/>
    </source>
</evidence>
<feature type="compositionally biased region" description="Polar residues" evidence="7">
    <location>
        <begin position="1376"/>
        <end position="1393"/>
    </location>
</feature>
<accession>A0A5N5TAP5</accession>
<dbReference type="InterPro" id="IPR022031">
    <property type="entry name" value="Rif1_N"/>
</dbReference>
<dbReference type="OrthoDB" id="5399929at2759"/>
<dbReference type="Pfam" id="PF12231">
    <property type="entry name" value="Rif1_N"/>
    <property type="match status" value="1"/>
</dbReference>
<feature type="compositionally biased region" description="Polar residues" evidence="7">
    <location>
        <begin position="2139"/>
        <end position="2149"/>
    </location>
</feature>
<feature type="compositionally biased region" description="Basic and acidic residues" evidence="7">
    <location>
        <begin position="1954"/>
        <end position="1967"/>
    </location>
</feature>
<name>A0A5N5TAP5_9CRUS</name>
<dbReference type="Proteomes" id="UP000326759">
    <property type="component" value="Unassembled WGS sequence"/>
</dbReference>
<feature type="compositionally biased region" description="Basic and acidic residues" evidence="7">
    <location>
        <begin position="2099"/>
        <end position="2111"/>
    </location>
</feature>
<evidence type="ECO:0000256" key="6">
    <source>
        <dbReference type="ARBA" id="ARBA00023306"/>
    </source>
</evidence>
<feature type="compositionally biased region" description="Basic residues" evidence="7">
    <location>
        <begin position="2113"/>
        <end position="2133"/>
    </location>
</feature>
<evidence type="ECO:0000256" key="7">
    <source>
        <dbReference type="SAM" id="MobiDB-lite"/>
    </source>
</evidence>
<feature type="compositionally biased region" description="Basic and acidic residues" evidence="7">
    <location>
        <begin position="1925"/>
        <end position="1939"/>
    </location>
</feature>
<feature type="region of interest" description="Disordered" evidence="7">
    <location>
        <begin position="1925"/>
        <end position="1981"/>
    </location>
</feature>
<feature type="compositionally biased region" description="Polar residues" evidence="7">
    <location>
        <begin position="2222"/>
        <end position="2244"/>
    </location>
</feature>
<organism evidence="9 10">
    <name type="scientific">Armadillidium nasatum</name>
    <dbReference type="NCBI Taxonomy" id="96803"/>
    <lineage>
        <taxon>Eukaryota</taxon>
        <taxon>Metazoa</taxon>
        <taxon>Ecdysozoa</taxon>
        <taxon>Arthropoda</taxon>
        <taxon>Crustacea</taxon>
        <taxon>Multicrustacea</taxon>
        <taxon>Malacostraca</taxon>
        <taxon>Eumalacostraca</taxon>
        <taxon>Peracarida</taxon>
        <taxon>Isopoda</taxon>
        <taxon>Oniscidea</taxon>
        <taxon>Crinocheta</taxon>
        <taxon>Armadillidiidae</taxon>
        <taxon>Armadillidium</taxon>
    </lineage>
</organism>
<feature type="compositionally biased region" description="Polar residues" evidence="7">
    <location>
        <begin position="1969"/>
        <end position="1981"/>
    </location>
</feature>
<feature type="region of interest" description="Disordered" evidence="7">
    <location>
        <begin position="2463"/>
        <end position="2496"/>
    </location>
</feature>
<feature type="region of interest" description="Disordered" evidence="7">
    <location>
        <begin position="1429"/>
        <end position="1461"/>
    </location>
</feature>
<dbReference type="SUPFAM" id="SSF48371">
    <property type="entry name" value="ARM repeat"/>
    <property type="match status" value="1"/>
</dbReference>
<keyword evidence="3" id="KW-0158">Chromosome</keyword>
<feature type="compositionally biased region" description="Basic and acidic residues" evidence="7">
    <location>
        <begin position="2045"/>
        <end position="2062"/>
    </location>
</feature>
<feature type="region of interest" description="Disordered" evidence="7">
    <location>
        <begin position="1181"/>
        <end position="1235"/>
    </location>
</feature>
<feature type="compositionally biased region" description="Basic and acidic residues" evidence="7">
    <location>
        <begin position="2210"/>
        <end position="2221"/>
    </location>
</feature>
<reference evidence="9 10" key="1">
    <citation type="journal article" date="2019" name="PLoS Biol.">
        <title>Sex chromosomes control vertical transmission of feminizing Wolbachia symbionts in an isopod.</title>
        <authorList>
            <person name="Becking T."/>
            <person name="Chebbi M.A."/>
            <person name="Giraud I."/>
            <person name="Moumen B."/>
            <person name="Laverre T."/>
            <person name="Caubet Y."/>
            <person name="Peccoud J."/>
            <person name="Gilbert C."/>
            <person name="Cordaux R."/>
        </authorList>
    </citation>
    <scope>NUCLEOTIDE SEQUENCE [LARGE SCALE GENOMIC DNA]</scope>
    <source>
        <strain evidence="9">ANa2</strain>
        <tissue evidence="9">Whole body excluding digestive tract and cuticle</tissue>
    </source>
</reference>
<feature type="compositionally biased region" description="Polar residues" evidence="7">
    <location>
        <begin position="1478"/>
        <end position="1493"/>
    </location>
</feature>
<feature type="region of interest" description="Disordered" evidence="7">
    <location>
        <begin position="1371"/>
        <end position="1393"/>
    </location>
</feature>
<evidence type="ECO:0000256" key="3">
    <source>
        <dbReference type="ARBA" id="ARBA00022454"/>
    </source>
</evidence>
<keyword evidence="10" id="KW-1185">Reference proteome</keyword>
<keyword evidence="4" id="KW-0779">Telomere</keyword>
<feature type="region of interest" description="Disordered" evidence="7">
    <location>
        <begin position="2280"/>
        <end position="2305"/>
    </location>
</feature>
<dbReference type="GO" id="GO:0000723">
    <property type="term" value="P:telomere maintenance"/>
    <property type="evidence" value="ECO:0007669"/>
    <property type="project" value="TreeGrafter"/>
</dbReference>
<dbReference type="InterPro" id="IPR011989">
    <property type="entry name" value="ARM-like"/>
</dbReference>
<feature type="region of interest" description="Disordered" evidence="7">
    <location>
        <begin position="1478"/>
        <end position="1526"/>
    </location>
</feature>
<feature type="region of interest" description="Disordered" evidence="7">
    <location>
        <begin position="2029"/>
        <end position="2251"/>
    </location>
</feature>
<protein>
    <submittedName>
        <fullName evidence="9">Telomere-associated protein RIF1</fullName>
    </submittedName>
</protein>
<feature type="compositionally biased region" description="Polar residues" evidence="7">
    <location>
        <begin position="2063"/>
        <end position="2095"/>
    </location>
</feature>
<proteinExistence type="predicted"/>
<keyword evidence="6" id="KW-0131">Cell cycle</keyword>
<dbReference type="Gene3D" id="1.25.10.10">
    <property type="entry name" value="Leucine-rich Repeat Variant"/>
    <property type="match status" value="1"/>
</dbReference>
<evidence type="ECO:0000256" key="4">
    <source>
        <dbReference type="ARBA" id="ARBA00022895"/>
    </source>
</evidence>
<dbReference type="InterPro" id="IPR016024">
    <property type="entry name" value="ARM-type_fold"/>
</dbReference>
<feature type="compositionally biased region" description="Low complexity" evidence="7">
    <location>
        <begin position="1189"/>
        <end position="1209"/>
    </location>
</feature>
<feature type="compositionally biased region" description="Low complexity" evidence="7">
    <location>
        <begin position="1500"/>
        <end position="1517"/>
    </location>
</feature>